<reference evidence="2 3" key="1">
    <citation type="submission" date="2024-06" db="EMBL/GenBank/DDBJ databases">
        <title>Sorghum-associated microbial communities from plants grown in Nebraska, USA.</title>
        <authorList>
            <person name="Schachtman D."/>
        </authorList>
    </citation>
    <scope>NUCLEOTIDE SEQUENCE [LARGE SCALE GENOMIC DNA]</scope>
    <source>
        <strain evidence="2 3">2857</strain>
    </source>
</reference>
<feature type="region of interest" description="Disordered" evidence="1">
    <location>
        <begin position="1"/>
        <end position="35"/>
    </location>
</feature>
<comment type="caution">
    <text evidence="2">The sequence shown here is derived from an EMBL/GenBank/DDBJ whole genome shotgun (WGS) entry which is preliminary data.</text>
</comment>
<evidence type="ECO:0000313" key="2">
    <source>
        <dbReference type="EMBL" id="MET4581525.1"/>
    </source>
</evidence>
<keyword evidence="3" id="KW-1185">Reference proteome</keyword>
<evidence type="ECO:0000256" key="1">
    <source>
        <dbReference type="SAM" id="MobiDB-lite"/>
    </source>
</evidence>
<dbReference type="Proteomes" id="UP001549257">
    <property type="component" value="Unassembled WGS sequence"/>
</dbReference>
<organism evidence="2 3">
    <name type="scientific">Conyzicola nivalis</name>
    <dbReference type="NCBI Taxonomy" id="1477021"/>
    <lineage>
        <taxon>Bacteria</taxon>
        <taxon>Bacillati</taxon>
        <taxon>Actinomycetota</taxon>
        <taxon>Actinomycetes</taxon>
        <taxon>Micrococcales</taxon>
        <taxon>Microbacteriaceae</taxon>
        <taxon>Conyzicola</taxon>
    </lineage>
</organism>
<accession>A0ABV2QKF2</accession>
<dbReference type="EMBL" id="JBEPSJ010000001">
    <property type="protein sequence ID" value="MET4581525.1"/>
    <property type="molecule type" value="Genomic_DNA"/>
</dbReference>
<sequence length="35" mass="3699">MNAIVDTVEQQSATAAPISPEDIELPPTTSVSVTW</sequence>
<evidence type="ECO:0000313" key="3">
    <source>
        <dbReference type="Proteomes" id="UP001549257"/>
    </source>
</evidence>
<name>A0ABV2QKF2_9MICO</name>
<protein>
    <submittedName>
        <fullName evidence="2">Uncharacterized protein</fullName>
    </submittedName>
</protein>
<proteinExistence type="predicted"/>
<gene>
    <name evidence="2" type="ORF">ABIE21_001015</name>
</gene>